<name>A0ABM7IKZ0_9MYCO</name>
<evidence type="ECO:0000313" key="9">
    <source>
        <dbReference type="Proteomes" id="UP000465609"/>
    </source>
</evidence>
<evidence type="ECO:0000256" key="4">
    <source>
        <dbReference type="ARBA" id="ARBA00022692"/>
    </source>
</evidence>
<keyword evidence="5 7" id="KW-1133">Transmembrane helix</keyword>
<accession>A0ABM7IKZ0</accession>
<feature type="transmembrane region" description="Helical" evidence="7">
    <location>
        <begin position="6"/>
        <end position="25"/>
    </location>
</feature>
<gene>
    <name evidence="8" type="ORF">MAUB_53480</name>
</gene>
<dbReference type="InterPro" id="IPR038468">
    <property type="entry name" value="MmpS_C"/>
</dbReference>
<reference evidence="8 9" key="1">
    <citation type="journal article" date="2019" name="Emerg. Microbes Infect.">
        <title>Comprehensive subspecies identification of 175 nontuberculous mycobacteria species based on 7547 genomic profiles.</title>
        <authorList>
            <person name="Matsumoto Y."/>
            <person name="Kinjo T."/>
            <person name="Motooka D."/>
            <person name="Nabeya D."/>
            <person name="Jung N."/>
            <person name="Uechi K."/>
            <person name="Horii T."/>
            <person name="Iida T."/>
            <person name="Fujita J."/>
            <person name="Nakamura S."/>
        </authorList>
    </citation>
    <scope>NUCLEOTIDE SEQUENCE [LARGE SCALE GENOMIC DNA]</scope>
    <source>
        <strain evidence="8 9">JCM 15296</strain>
    </source>
</reference>
<protein>
    <submittedName>
        <fullName evidence="8">Membrane protein, MmpS</fullName>
    </submittedName>
</protein>
<proteinExistence type="inferred from homology"/>
<dbReference type="InterPro" id="IPR008693">
    <property type="entry name" value="MmpS"/>
</dbReference>
<sequence>MPTVLARIWVPAVVVVAVALGAAAVTQLRGAFGSEPIFTATAGSAEPLEPTHVKRVVYEVFGPSDTAGSVNYLDQNAQPVQTSFHGLPWTVTVDTTAPATIASVVAQGDSGRLGCRITVDGEARQEHVVTGHSADQHAQTSCLVKNA</sequence>
<evidence type="ECO:0000256" key="5">
    <source>
        <dbReference type="ARBA" id="ARBA00022989"/>
    </source>
</evidence>
<comment type="similarity">
    <text evidence="2">Belongs to the MmpS family.</text>
</comment>
<comment type="subcellular location">
    <subcellularLocation>
        <location evidence="1">Cell membrane</location>
    </subcellularLocation>
</comment>
<organism evidence="8 9">
    <name type="scientific">Mycolicibacterium aubagnense</name>
    <dbReference type="NCBI Taxonomy" id="319707"/>
    <lineage>
        <taxon>Bacteria</taxon>
        <taxon>Bacillati</taxon>
        <taxon>Actinomycetota</taxon>
        <taxon>Actinomycetes</taxon>
        <taxon>Mycobacteriales</taxon>
        <taxon>Mycobacteriaceae</taxon>
        <taxon>Mycolicibacterium</taxon>
    </lineage>
</organism>
<keyword evidence="3" id="KW-1003">Cell membrane</keyword>
<evidence type="ECO:0000256" key="7">
    <source>
        <dbReference type="SAM" id="Phobius"/>
    </source>
</evidence>
<dbReference type="EMBL" id="AP022577">
    <property type="protein sequence ID" value="BBX87475.1"/>
    <property type="molecule type" value="Genomic_DNA"/>
</dbReference>
<evidence type="ECO:0000256" key="3">
    <source>
        <dbReference type="ARBA" id="ARBA00022475"/>
    </source>
</evidence>
<evidence type="ECO:0000256" key="2">
    <source>
        <dbReference type="ARBA" id="ARBA00007531"/>
    </source>
</evidence>
<keyword evidence="4 7" id="KW-0812">Transmembrane</keyword>
<evidence type="ECO:0000256" key="1">
    <source>
        <dbReference type="ARBA" id="ARBA00004236"/>
    </source>
</evidence>
<dbReference type="Pfam" id="PF05423">
    <property type="entry name" value="Mycobact_memb"/>
    <property type="match status" value="1"/>
</dbReference>
<keyword evidence="6 7" id="KW-0472">Membrane</keyword>
<evidence type="ECO:0000313" key="8">
    <source>
        <dbReference type="EMBL" id="BBX87475.1"/>
    </source>
</evidence>
<keyword evidence="9" id="KW-1185">Reference proteome</keyword>
<dbReference type="RefSeq" id="WP_138229869.1">
    <property type="nucleotide sequence ID" value="NZ_AP022577.1"/>
</dbReference>
<dbReference type="Gene3D" id="2.60.40.2880">
    <property type="entry name" value="MmpS1-5, C-terminal soluble domain"/>
    <property type="match status" value="1"/>
</dbReference>
<dbReference type="Proteomes" id="UP000465609">
    <property type="component" value="Chromosome"/>
</dbReference>
<evidence type="ECO:0000256" key="6">
    <source>
        <dbReference type="ARBA" id="ARBA00023136"/>
    </source>
</evidence>